<feature type="transmembrane region" description="Helical" evidence="1">
    <location>
        <begin position="149"/>
        <end position="168"/>
    </location>
</feature>
<protein>
    <recommendedName>
        <fullName evidence="4">DUF4386 domain-containing protein</fullName>
    </recommendedName>
</protein>
<evidence type="ECO:0000313" key="3">
    <source>
        <dbReference type="Proteomes" id="UP000666915"/>
    </source>
</evidence>
<dbReference type="RefSeq" id="WP_208266781.1">
    <property type="nucleotide sequence ID" value="NZ_BAAAGM010000083.1"/>
</dbReference>
<gene>
    <name evidence="2" type="ORF">J4557_13180</name>
</gene>
<evidence type="ECO:0008006" key="4">
    <source>
        <dbReference type="Google" id="ProtNLM"/>
    </source>
</evidence>
<feature type="transmembrane region" description="Helical" evidence="1">
    <location>
        <begin position="98"/>
        <end position="122"/>
    </location>
</feature>
<dbReference type="EMBL" id="JAGEOK010000007">
    <property type="protein sequence ID" value="MBO2438471.1"/>
    <property type="molecule type" value="Genomic_DNA"/>
</dbReference>
<keyword evidence="1" id="KW-0472">Membrane</keyword>
<comment type="caution">
    <text evidence="2">The sequence shown here is derived from an EMBL/GenBank/DDBJ whole genome shotgun (WGS) entry which is preliminary data.</text>
</comment>
<organism evidence="2 3">
    <name type="scientific">Actinomadura nitritigenes</name>
    <dbReference type="NCBI Taxonomy" id="134602"/>
    <lineage>
        <taxon>Bacteria</taxon>
        <taxon>Bacillati</taxon>
        <taxon>Actinomycetota</taxon>
        <taxon>Actinomycetes</taxon>
        <taxon>Streptosporangiales</taxon>
        <taxon>Thermomonosporaceae</taxon>
        <taxon>Actinomadura</taxon>
    </lineage>
</organism>
<keyword evidence="1" id="KW-1133">Transmembrane helix</keyword>
<feature type="transmembrane region" description="Helical" evidence="1">
    <location>
        <begin position="200"/>
        <end position="220"/>
    </location>
</feature>
<sequence>MNTQTTPRPAGSGRRPQAGPPLLLPVLAFTALTVAYVVANRATPHPDASGAEVLRYARDHGTAVKAGTFLLLGSAFPLTVAAAAFYRRLRALGITAPGSAITLAGGVLASGMLALSAMFGWAGGRLPADASPALARALADLSFLSGGPAYAATFALLVAGLSVTGLLAGLLPRPVAWIGLAIALTGMVGTLTLVGSGFAFLVPVVRFGGLLWLIAATALMPRTRHEVRARDGVAAA</sequence>
<feature type="transmembrane region" description="Helical" evidence="1">
    <location>
        <begin position="66"/>
        <end position="86"/>
    </location>
</feature>
<reference evidence="2 3" key="1">
    <citation type="submission" date="2021-03" db="EMBL/GenBank/DDBJ databases">
        <authorList>
            <person name="Kanchanasin P."/>
            <person name="Saeng-In P."/>
            <person name="Phongsopitanun W."/>
            <person name="Yuki M."/>
            <person name="Kudo T."/>
            <person name="Ohkuma M."/>
            <person name="Tanasupawat S."/>
        </authorList>
    </citation>
    <scope>NUCLEOTIDE SEQUENCE [LARGE SCALE GENOMIC DNA]</scope>
    <source>
        <strain evidence="2 3">L46</strain>
    </source>
</reference>
<keyword evidence="1" id="KW-0812">Transmembrane</keyword>
<feature type="transmembrane region" description="Helical" evidence="1">
    <location>
        <begin position="175"/>
        <end position="194"/>
    </location>
</feature>
<name>A0ABS3QX94_9ACTN</name>
<evidence type="ECO:0000313" key="2">
    <source>
        <dbReference type="EMBL" id="MBO2438471.1"/>
    </source>
</evidence>
<accession>A0ABS3QX94</accession>
<feature type="transmembrane region" description="Helical" evidence="1">
    <location>
        <begin position="21"/>
        <end position="39"/>
    </location>
</feature>
<keyword evidence="3" id="KW-1185">Reference proteome</keyword>
<dbReference type="Proteomes" id="UP000666915">
    <property type="component" value="Unassembled WGS sequence"/>
</dbReference>
<evidence type="ECO:0000256" key="1">
    <source>
        <dbReference type="SAM" id="Phobius"/>
    </source>
</evidence>
<proteinExistence type="predicted"/>